<dbReference type="Pfam" id="PF08817">
    <property type="entry name" value="YukD"/>
    <property type="match status" value="1"/>
</dbReference>
<feature type="domain" description="EccD-like transmembrane" evidence="9">
    <location>
        <begin position="160"/>
        <end position="519"/>
    </location>
</feature>
<feature type="transmembrane region" description="Helical" evidence="8">
    <location>
        <begin position="189"/>
        <end position="212"/>
    </location>
</feature>
<dbReference type="RefSeq" id="WP_345380049.1">
    <property type="nucleotide sequence ID" value="NZ_BAABHQ010000002.1"/>
</dbReference>
<comment type="subcellular location">
    <subcellularLocation>
        <location evidence="1">Cell membrane</location>
        <topology evidence="1">Multi-pass membrane protein</topology>
    </subcellularLocation>
</comment>
<dbReference type="NCBIfam" id="TIGR03920">
    <property type="entry name" value="T7SS_EccD"/>
    <property type="match status" value="1"/>
</dbReference>
<feature type="transmembrane region" description="Helical" evidence="8">
    <location>
        <begin position="455"/>
        <end position="479"/>
    </location>
</feature>
<dbReference type="PIRSF" id="PIRSF017804">
    <property type="entry name" value="Secretion_EccD1"/>
    <property type="match status" value="1"/>
</dbReference>
<keyword evidence="3" id="KW-1003">Cell membrane</keyword>
<dbReference type="Gene3D" id="3.10.20.90">
    <property type="entry name" value="Phosphatidylinositol 3-kinase Catalytic Subunit, Chain A, domain 1"/>
    <property type="match status" value="1"/>
</dbReference>
<feature type="transmembrane region" description="Helical" evidence="8">
    <location>
        <begin position="312"/>
        <end position="330"/>
    </location>
</feature>
<feature type="transmembrane region" description="Helical" evidence="8">
    <location>
        <begin position="162"/>
        <end position="183"/>
    </location>
</feature>
<keyword evidence="11" id="KW-1185">Reference proteome</keyword>
<accession>A0ABP9E0Q1</accession>
<sequence>MTGTARNGRGGGAGGAGAAALPGTPTGAQARVAPAAERASLLAGTGAVAAASRVTVLAPRTRVDVALPPDVPLADLLPVLLDMTGESAAGARGGGWTLAPLGQGPVDPSRTLAALGVLDGDQLVLRRRADAAPPPLFDDVVDAVAEATPASYRAWGPGLARVLGLCGLALGLAVAVLALVVAGRAPGTAGGLGTAAVAGVAALGAFAAAIVGTRVLDDAGAGSVLAVGAVALAGVVGVAAVPWAAPGPLTATSGAPQLLLGAALAAVTAATCLLALGSAGRTGVAALLGVLTAAVLLVLAAGVATVVDAGDAAGIAAGAGALALVASALLPRTGIALAHLPLPRVPGSAEELADDPGVAEHADIERRADRAHAALSGLVVGCGAVTAGAVAVVALAPASGWRGVAGWVLAALLTVLLGLRSRTYANGVQAVALLVCALLAGAGLLVGWLHVAPPLVAVLAVPATALAAGALALVLGVVVPRRRFSPVARRAVDVAEAVGIAAVLPIALAVMDLYTAMRLL</sequence>
<dbReference type="EMBL" id="BAABHQ010000002">
    <property type="protein sequence ID" value="GAA4866002.1"/>
    <property type="molecule type" value="Genomic_DNA"/>
</dbReference>
<evidence type="ECO:0000256" key="5">
    <source>
        <dbReference type="ARBA" id="ARBA00022989"/>
    </source>
</evidence>
<feature type="transmembrane region" description="Helical" evidence="8">
    <location>
        <begin position="284"/>
        <end position="306"/>
    </location>
</feature>
<dbReference type="InterPro" id="IPR044049">
    <property type="entry name" value="EccD_transm"/>
</dbReference>
<feature type="transmembrane region" description="Helical" evidence="8">
    <location>
        <begin position="491"/>
        <end position="511"/>
    </location>
</feature>
<comment type="caution">
    <text evidence="10">The sequence shown here is derived from an EMBL/GenBank/DDBJ whole genome shotgun (WGS) entry which is preliminary data.</text>
</comment>
<evidence type="ECO:0000256" key="4">
    <source>
        <dbReference type="ARBA" id="ARBA00022692"/>
    </source>
</evidence>
<feature type="transmembrane region" description="Helical" evidence="8">
    <location>
        <begin position="401"/>
        <end position="419"/>
    </location>
</feature>
<evidence type="ECO:0000256" key="7">
    <source>
        <dbReference type="SAM" id="MobiDB-lite"/>
    </source>
</evidence>
<evidence type="ECO:0000313" key="10">
    <source>
        <dbReference type="EMBL" id="GAA4866002.1"/>
    </source>
</evidence>
<reference evidence="11" key="1">
    <citation type="journal article" date="2019" name="Int. J. Syst. Evol. Microbiol.">
        <title>The Global Catalogue of Microorganisms (GCM) 10K type strain sequencing project: providing services to taxonomists for standard genome sequencing and annotation.</title>
        <authorList>
            <consortium name="The Broad Institute Genomics Platform"/>
            <consortium name="The Broad Institute Genome Sequencing Center for Infectious Disease"/>
            <person name="Wu L."/>
            <person name="Ma J."/>
        </authorList>
    </citation>
    <scope>NUCLEOTIDE SEQUENCE [LARGE SCALE GENOMIC DNA]</scope>
    <source>
        <strain evidence="11">JCM 17983</strain>
    </source>
</reference>
<keyword evidence="5 8" id="KW-1133">Transmembrane helix</keyword>
<comment type="similarity">
    <text evidence="2">Belongs to the EccD/Snm4 family.</text>
</comment>
<feature type="transmembrane region" description="Helical" evidence="8">
    <location>
        <begin position="431"/>
        <end position="449"/>
    </location>
</feature>
<feature type="transmembrane region" description="Helical" evidence="8">
    <location>
        <begin position="257"/>
        <end position="277"/>
    </location>
</feature>
<dbReference type="InterPro" id="IPR006707">
    <property type="entry name" value="T7SS_EccD"/>
</dbReference>
<feature type="region of interest" description="Disordered" evidence="7">
    <location>
        <begin position="1"/>
        <end position="22"/>
    </location>
</feature>
<evidence type="ECO:0000256" key="6">
    <source>
        <dbReference type="ARBA" id="ARBA00023136"/>
    </source>
</evidence>
<feature type="transmembrane region" description="Helical" evidence="8">
    <location>
        <begin position="224"/>
        <end position="245"/>
    </location>
</feature>
<evidence type="ECO:0000256" key="1">
    <source>
        <dbReference type="ARBA" id="ARBA00004651"/>
    </source>
</evidence>
<dbReference type="InterPro" id="IPR024962">
    <property type="entry name" value="YukD-like"/>
</dbReference>
<proteinExistence type="inferred from homology"/>
<feature type="compositionally biased region" description="Gly residues" evidence="7">
    <location>
        <begin position="8"/>
        <end position="17"/>
    </location>
</feature>
<evidence type="ECO:0000259" key="9">
    <source>
        <dbReference type="Pfam" id="PF19053"/>
    </source>
</evidence>
<dbReference type="Pfam" id="PF19053">
    <property type="entry name" value="EccD"/>
    <property type="match status" value="1"/>
</dbReference>
<evidence type="ECO:0000256" key="8">
    <source>
        <dbReference type="SAM" id="Phobius"/>
    </source>
</evidence>
<name>A0ABP9E0Q1_9PSEU</name>
<feature type="transmembrane region" description="Helical" evidence="8">
    <location>
        <begin position="373"/>
        <end position="395"/>
    </location>
</feature>
<protein>
    <submittedName>
        <fullName evidence="10">Type VII secretion integral membrane protein EccD</fullName>
    </submittedName>
</protein>
<keyword evidence="6 8" id="KW-0472">Membrane</keyword>
<organism evidence="10 11">
    <name type="scientific">Actinomycetospora straminea</name>
    <dbReference type="NCBI Taxonomy" id="663607"/>
    <lineage>
        <taxon>Bacteria</taxon>
        <taxon>Bacillati</taxon>
        <taxon>Actinomycetota</taxon>
        <taxon>Actinomycetes</taxon>
        <taxon>Pseudonocardiales</taxon>
        <taxon>Pseudonocardiaceae</taxon>
        <taxon>Actinomycetospora</taxon>
    </lineage>
</organism>
<keyword evidence="4 8" id="KW-0812">Transmembrane</keyword>
<evidence type="ECO:0000313" key="11">
    <source>
        <dbReference type="Proteomes" id="UP001500457"/>
    </source>
</evidence>
<evidence type="ECO:0000256" key="3">
    <source>
        <dbReference type="ARBA" id="ARBA00022475"/>
    </source>
</evidence>
<dbReference type="Proteomes" id="UP001500457">
    <property type="component" value="Unassembled WGS sequence"/>
</dbReference>
<gene>
    <name evidence="10" type="primary">eccD</name>
    <name evidence="10" type="ORF">GCM10023203_12760</name>
</gene>
<evidence type="ECO:0000256" key="2">
    <source>
        <dbReference type="ARBA" id="ARBA00006162"/>
    </source>
</evidence>